<protein>
    <submittedName>
        <fullName evidence="2">Glycosyltransferase</fullName>
    </submittedName>
</protein>
<dbReference type="Proteomes" id="UP001139369">
    <property type="component" value="Unassembled WGS sequence"/>
</dbReference>
<evidence type="ECO:0000313" key="3">
    <source>
        <dbReference type="Proteomes" id="UP001139369"/>
    </source>
</evidence>
<organism evidence="2 3">
    <name type="scientific">Polaribacter marinus</name>
    <dbReference type="NCBI Taxonomy" id="2916838"/>
    <lineage>
        <taxon>Bacteria</taxon>
        <taxon>Pseudomonadati</taxon>
        <taxon>Bacteroidota</taxon>
        <taxon>Flavobacteriia</taxon>
        <taxon>Flavobacteriales</taxon>
        <taxon>Flavobacteriaceae</taxon>
    </lineage>
</organism>
<comment type="caution">
    <text evidence="2">The sequence shown here is derived from an EMBL/GenBank/DDBJ whole genome shotgun (WGS) entry which is preliminary data.</text>
</comment>
<gene>
    <name evidence="2" type="ORF">MC378_05565</name>
</gene>
<evidence type="ECO:0000313" key="2">
    <source>
        <dbReference type="EMBL" id="MCI2228627.1"/>
    </source>
</evidence>
<dbReference type="EMBL" id="JAKQYM010000003">
    <property type="protein sequence ID" value="MCI2228627.1"/>
    <property type="molecule type" value="Genomic_DNA"/>
</dbReference>
<dbReference type="PANTHER" id="PTHR21015:SF22">
    <property type="entry name" value="GLYCOSYLTRANSFERASE"/>
    <property type="match status" value="1"/>
</dbReference>
<dbReference type="Pfam" id="PF04101">
    <property type="entry name" value="Glyco_tran_28_C"/>
    <property type="match status" value="1"/>
</dbReference>
<name>A0A9X2AJ16_9FLAO</name>
<dbReference type="GO" id="GO:0016758">
    <property type="term" value="F:hexosyltransferase activity"/>
    <property type="evidence" value="ECO:0007669"/>
    <property type="project" value="InterPro"/>
</dbReference>
<dbReference type="InterPro" id="IPR007235">
    <property type="entry name" value="Glyco_trans_28_C"/>
</dbReference>
<sequence>MDKKIIVAPLNWGLGHTARCVPIIHFLIENNYTPVIASDGNALVFLQKEFPNLKHLLLPSYHIKYGSNLKFSLFLQSPKIWKAIRKEQKIIEEFIDENSNVVGVISDNRFGVRSGKVPSVYITHQVNVFSGFTSLLTSKIHQKIIIKFDECWIPDNDKSEFSGKLSSTKNSLNLKFIGVLSRFKKENLEETIDVLILLSGPEPNRTLLESKLKKEFLNSDNKIVLVQGKVEEKQRKTKENKITIYNFLLSNELQKRIHQSKMVVCRSGYSSIIDLAVLHKKVFFIPTKNQSEQEYLATYFQQKKVAPFCAEEDFTLKKLLEIEKYKGLSSEETQLNTSLLGLFKCKRKL</sequence>
<keyword evidence="3" id="KW-1185">Reference proteome</keyword>
<accession>A0A9X2AJ16</accession>
<dbReference type="PANTHER" id="PTHR21015">
    <property type="entry name" value="UDP-N-ACETYLGLUCOSAMINE--N-ACETYLMURAMYL-(PENTAPEPTIDE) PYROPHOSPHORYL-UNDECAPRENOL N-ACETYLGLUCOSAMINE TRANSFERASE 1"/>
    <property type="match status" value="1"/>
</dbReference>
<proteinExistence type="predicted"/>
<dbReference type="AlphaFoldDB" id="A0A9X2AJ16"/>
<feature type="domain" description="Glycosyl transferase family 28 C-terminal" evidence="1">
    <location>
        <begin position="210"/>
        <end position="321"/>
    </location>
</feature>
<dbReference type="RefSeq" id="WP_242177747.1">
    <property type="nucleotide sequence ID" value="NZ_JAKQYM010000003.1"/>
</dbReference>
<evidence type="ECO:0000259" key="1">
    <source>
        <dbReference type="Pfam" id="PF04101"/>
    </source>
</evidence>
<reference evidence="2" key="1">
    <citation type="submission" date="2022-02" db="EMBL/GenBank/DDBJ databases">
        <title>Polaribacter sp. MSW13, isolated from seawater.</title>
        <authorList>
            <person name="Kristyanto S."/>
            <person name="Jung J."/>
            <person name="Jeon C.O."/>
        </authorList>
    </citation>
    <scope>NUCLEOTIDE SEQUENCE</scope>
    <source>
        <strain evidence="2">MSW13</strain>
    </source>
</reference>